<reference evidence="1 2" key="1">
    <citation type="journal article" date="2020" name="Harmful Algae">
        <title>Molecular and morphological characterization of a novel dihydroanatoxin-a producing Microcoleus species (cyanobacteria) from the Russian River, California, USA.</title>
        <authorList>
            <person name="Conklin K.Y."/>
            <person name="Stancheva R."/>
            <person name="Otten T.G."/>
            <person name="Fadness R."/>
            <person name="Boyer G.L."/>
            <person name="Read B."/>
            <person name="Zhang X."/>
            <person name="Sheath R.G."/>
        </authorList>
    </citation>
    <scope>NUCLEOTIDE SEQUENCE [LARGE SCALE GENOMIC DNA]</scope>
    <source>
        <strain evidence="1 2">PTRS2</strain>
    </source>
</reference>
<comment type="caution">
    <text evidence="1">The sequence shown here is derived from an EMBL/GenBank/DDBJ whole genome shotgun (WGS) entry which is preliminary data.</text>
</comment>
<dbReference type="Proteomes" id="UP001384579">
    <property type="component" value="Unassembled WGS sequence"/>
</dbReference>
<organism evidence="1 2">
    <name type="scientific">Microcoleus anatoxicus PTRS2</name>
    <dbReference type="NCBI Taxonomy" id="2705321"/>
    <lineage>
        <taxon>Bacteria</taxon>
        <taxon>Bacillati</taxon>
        <taxon>Cyanobacteriota</taxon>
        <taxon>Cyanophyceae</taxon>
        <taxon>Oscillatoriophycideae</taxon>
        <taxon>Oscillatoriales</taxon>
        <taxon>Microcoleaceae</taxon>
        <taxon>Microcoleus</taxon>
        <taxon>Microcoleus anatoxicus</taxon>
    </lineage>
</organism>
<gene>
    <name evidence="1" type="ORF">WMG39_24615</name>
</gene>
<evidence type="ECO:0000313" key="2">
    <source>
        <dbReference type="Proteomes" id="UP001384579"/>
    </source>
</evidence>
<protein>
    <submittedName>
        <fullName evidence="1">Uncharacterized protein</fullName>
    </submittedName>
</protein>
<proteinExistence type="predicted"/>
<evidence type="ECO:0000313" key="1">
    <source>
        <dbReference type="EMBL" id="MEK0187997.1"/>
    </source>
</evidence>
<keyword evidence="2" id="KW-1185">Reference proteome</keyword>
<dbReference type="RefSeq" id="WP_340518788.1">
    <property type="nucleotide sequence ID" value="NZ_JBBLXS010000487.1"/>
</dbReference>
<name>A0ABU8YUJ6_9CYAN</name>
<accession>A0ABU8YUJ6</accession>
<sequence length="71" mass="8030">MTLITTIVRKALATGCLTVDAEEQLRQQLQMTKYGVEDFEAFITLQTEVMEGRVKHQAWELLRSNNCSVAA</sequence>
<dbReference type="EMBL" id="JBBLXS010000487">
    <property type="protein sequence ID" value="MEK0187997.1"/>
    <property type="molecule type" value="Genomic_DNA"/>
</dbReference>